<evidence type="ECO:0000256" key="7">
    <source>
        <dbReference type="ARBA" id="ARBA00023136"/>
    </source>
</evidence>
<evidence type="ECO:0000256" key="10">
    <source>
        <dbReference type="ARBA" id="ARBA00030803"/>
    </source>
</evidence>
<keyword evidence="5" id="KW-1133">Transmembrane helix</keyword>
<keyword evidence="7" id="KW-0472">Membrane</keyword>
<evidence type="ECO:0000256" key="8">
    <source>
        <dbReference type="ARBA" id="ARBA00023163"/>
    </source>
</evidence>
<evidence type="ECO:0000256" key="5">
    <source>
        <dbReference type="ARBA" id="ARBA00022989"/>
    </source>
</evidence>
<proteinExistence type="predicted"/>
<evidence type="ECO:0000313" key="13">
    <source>
        <dbReference type="EMBL" id="GAA3391335.1"/>
    </source>
</evidence>
<keyword evidence="3" id="KW-1003">Cell membrane</keyword>
<dbReference type="PANTHER" id="PTHR37461">
    <property type="entry name" value="ANTI-SIGMA-K FACTOR RSKA"/>
    <property type="match status" value="1"/>
</dbReference>
<reference evidence="14" key="1">
    <citation type="journal article" date="2019" name="Int. J. Syst. Evol. Microbiol.">
        <title>The Global Catalogue of Microorganisms (GCM) 10K type strain sequencing project: providing services to taxonomists for standard genome sequencing and annotation.</title>
        <authorList>
            <consortium name="The Broad Institute Genomics Platform"/>
            <consortium name="The Broad Institute Genome Sequencing Center for Infectious Disease"/>
            <person name="Wu L."/>
            <person name="Ma J."/>
        </authorList>
    </citation>
    <scope>NUCLEOTIDE SEQUENCE [LARGE SCALE GENOMIC DNA]</scope>
    <source>
        <strain evidence="14">JCM 9458</strain>
    </source>
</reference>
<evidence type="ECO:0000256" key="6">
    <source>
        <dbReference type="ARBA" id="ARBA00023015"/>
    </source>
</evidence>
<accession>A0ABP6T327</accession>
<dbReference type="RefSeq" id="WP_345730525.1">
    <property type="nucleotide sequence ID" value="NZ_BAAAYN010000031.1"/>
</dbReference>
<dbReference type="InterPro" id="IPR053877">
    <property type="entry name" value="RskA_N"/>
</dbReference>
<organism evidence="13 14">
    <name type="scientific">Cryptosporangium minutisporangium</name>
    <dbReference type="NCBI Taxonomy" id="113569"/>
    <lineage>
        <taxon>Bacteria</taxon>
        <taxon>Bacillati</taxon>
        <taxon>Actinomycetota</taxon>
        <taxon>Actinomycetes</taxon>
        <taxon>Cryptosporangiales</taxon>
        <taxon>Cryptosporangiaceae</taxon>
        <taxon>Cryptosporangium</taxon>
    </lineage>
</organism>
<feature type="domain" description="Anti-sigma K factor RskA C-terminal" evidence="11">
    <location>
        <begin position="89"/>
        <end position="230"/>
    </location>
</feature>
<evidence type="ECO:0000256" key="1">
    <source>
        <dbReference type="ARBA" id="ARBA00004167"/>
    </source>
</evidence>
<evidence type="ECO:0000256" key="2">
    <source>
        <dbReference type="ARBA" id="ARBA00004236"/>
    </source>
</evidence>
<keyword evidence="4" id="KW-0812">Transmembrane</keyword>
<feature type="domain" description="Anti-sigma-K factor RskA N-terminal" evidence="12">
    <location>
        <begin position="11"/>
        <end position="36"/>
    </location>
</feature>
<evidence type="ECO:0000259" key="11">
    <source>
        <dbReference type="Pfam" id="PF10099"/>
    </source>
</evidence>
<dbReference type="InterPro" id="IPR051474">
    <property type="entry name" value="Anti-sigma-K/W_factor"/>
</dbReference>
<protein>
    <recommendedName>
        <fullName evidence="10">Regulator of SigK</fullName>
    </recommendedName>
    <alternativeName>
        <fullName evidence="9">Sigma-K anti-sigma factor RskA</fullName>
    </alternativeName>
</protein>
<comment type="caution">
    <text evidence="13">The sequence shown here is derived from an EMBL/GenBank/DDBJ whole genome shotgun (WGS) entry which is preliminary data.</text>
</comment>
<comment type="subcellular location">
    <subcellularLocation>
        <location evidence="2">Cell membrane</location>
    </subcellularLocation>
    <subcellularLocation>
        <location evidence="1">Membrane</location>
        <topology evidence="1">Single-pass membrane protein</topology>
    </subcellularLocation>
</comment>
<keyword evidence="6" id="KW-0805">Transcription regulation</keyword>
<dbReference type="Pfam" id="PF10099">
    <property type="entry name" value="RskA_C"/>
    <property type="match status" value="1"/>
</dbReference>
<keyword evidence="14" id="KW-1185">Reference proteome</keyword>
<evidence type="ECO:0000313" key="14">
    <source>
        <dbReference type="Proteomes" id="UP001501676"/>
    </source>
</evidence>
<keyword evidence="8" id="KW-0804">Transcription</keyword>
<gene>
    <name evidence="13" type="ORF">GCM10020369_48900</name>
</gene>
<sequence length="239" mass="24981">MNDHLDLLNGAYALDALDDVERAAVERHLRTCTSCAVEVAEFGEAAARLGAAAAVAPPPDLRARVLAEARATRQGPARMRKPPPRPRRLAVAAAAVAVLAGTAGTTWWVQENRVTDERARVVAAEQESARMRAVLAAPDATLKTSENSRGGRFAAVYSAAEGAAVLSFDGLGDVPSGKTYQLWRIVGGIPRSLAVLPPDARGGTRVVGDLEPADELAVSVEDEGGAPQPTDVYATVALN</sequence>
<dbReference type="Proteomes" id="UP001501676">
    <property type="component" value="Unassembled WGS sequence"/>
</dbReference>
<dbReference type="InterPro" id="IPR041916">
    <property type="entry name" value="Anti_sigma_zinc_sf"/>
</dbReference>
<dbReference type="InterPro" id="IPR018764">
    <property type="entry name" value="RskA_C"/>
</dbReference>
<name>A0ABP6T327_9ACTN</name>
<evidence type="ECO:0000259" key="12">
    <source>
        <dbReference type="Pfam" id="PF22618"/>
    </source>
</evidence>
<evidence type="ECO:0000256" key="9">
    <source>
        <dbReference type="ARBA" id="ARBA00029829"/>
    </source>
</evidence>
<evidence type="ECO:0000256" key="3">
    <source>
        <dbReference type="ARBA" id="ARBA00022475"/>
    </source>
</evidence>
<dbReference type="EMBL" id="BAAAYN010000031">
    <property type="protein sequence ID" value="GAA3391335.1"/>
    <property type="molecule type" value="Genomic_DNA"/>
</dbReference>
<dbReference type="PANTHER" id="PTHR37461:SF1">
    <property type="entry name" value="ANTI-SIGMA-K FACTOR RSKA"/>
    <property type="match status" value="1"/>
</dbReference>
<dbReference type="Pfam" id="PF22618">
    <property type="entry name" value="RskA_N"/>
    <property type="match status" value="1"/>
</dbReference>
<evidence type="ECO:0000256" key="4">
    <source>
        <dbReference type="ARBA" id="ARBA00022692"/>
    </source>
</evidence>
<dbReference type="Gene3D" id="1.10.10.1320">
    <property type="entry name" value="Anti-sigma factor, zinc-finger domain"/>
    <property type="match status" value="1"/>
</dbReference>